<gene>
    <name evidence="2" type="ORF">PV07_08044</name>
</gene>
<dbReference type="VEuPathDB" id="FungiDB:PV07_08044"/>
<organism evidence="2 3">
    <name type="scientific">Cladophialophora immunda</name>
    <dbReference type="NCBI Taxonomy" id="569365"/>
    <lineage>
        <taxon>Eukaryota</taxon>
        <taxon>Fungi</taxon>
        <taxon>Dikarya</taxon>
        <taxon>Ascomycota</taxon>
        <taxon>Pezizomycotina</taxon>
        <taxon>Eurotiomycetes</taxon>
        <taxon>Chaetothyriomycetidae</taxon>
        <taxon>Chaetothyriales</taxon>
        <taxon>Herpotrichiellaceae</taxon>
        <taxon>Cladophialophora</taxon>
    </lineage>
</organism>
<reference evidence="2 3" key="1">
    <citation type="submission" date="2015-01" db="EMBL/GenBank/DDBJ databases">
        <title>The Genome Sequence of Cladophialophora immunda CBS83496.</title>
        <authorList>
            <consortium name="The Broad Institute Genomics Platform"/>
            <person name="Cuomo C."/>
            <person name="de Hoog S."/>
            <person name="Gorbushina A."/>
            <person name="Stielow B."/>
            <person name="Teixiera M."/>
            <person name="Abouelleil A."/>
            <person name="Chapman S.B."/>
            <person name="Priest M."/>
            <person name="Young S.K."/>
            <person name="Wortman J."/>
            <person name="Nusbaum C."/>
            <person name="Birren B."/>
        </authorList>
    </citation>
    <scope>NUCLEOTIDE SEQUENCE [LARGE SCALE GENOMIC DNA]</scope>
    <source>
        <strain evidence="2 3">CBS 83496</strain>
    </source>
</reference>
<dbReference type="RefSeq" id="XP_016248590.1">
    <property type="nucleotide sequence ID" value="XM_016395171.1"/>
</dbReference>
<protein>
    <recommendedName>
        <fullName evidence="4">Oxidoreductase-like protein</fullName>
    </recommendedName>
</protein>
<keyword evidence="3" id="KW-1185">Reference proteome</keyword>
<feature type="region of interest" description="Disordered" evidence="1">
    <location>
        <begin position="89"/>
        <end position="138"/>
    </location>
</feature>
<name>A0A0D2CXP0_9EURO</name>
<feature type="region of interest" description="Disordered" evidence="1">
    <location>
        <begin position="322"/>
        <end position="344"/>
    </location>
</feature>
<evidence type="ECO:0000313" key="2">
    <source>
        <dbReference type="EMBL" id="KIW28374.1"/>
    </source>
</evidence>
<evidence type="ECO:0000313" key="3">
    <source>
        <dbReference type="Proteomes" id="UP000054466"/>
    </source>
</evidence>
<dbReference type="AlphaFoldDB" id="A0A0D2CXP0"/>
<evidence type="ECO:0008006" key="4">
    <source>
        <dbReference type="Google" id="ProtNLM"/>
    </source>
</evidence>
<sequence length="535" mass="59005">MNTPIEAQSISSLNNLLANPPRYPRNPTHEVHESLVLYIVRVPGSKDVFLTPLKPATKASISIEAVQSSLYFLHVERPEDEALRKSLEAAQTTETRGQEIPPIQRKPLPPTPYANYPASQRPPTPPKSYPHYQPPLPESKTATQAERYVARGTHLRLATTDNRNVPSGKPVGARLMPSKTQDCEESPSPSPIENAQIQLRLARKPVQPVLHTDAHGYNQSDTDQELPISGDLDHYWQHPSSPSAGSIPVNARTGTLRITVIRRDPASGSQWNVGSIVQQTTEAPLRKVDIELTSPGYTKFVQLEAGGGAGFRRKVAYMQTSSDDGSLLTRRRGSSMESYSNAPQSTGRRLKQAYAFLSPWQGMCAFGNGLDGKSLRCRHLLPGANTSMPGVSADVAELRFNLPWASLRLKDPNKKQANHMSDLSHDTSISRPETSSNREQWRRSFQTLTHRARKQLSISDNTGSMEDPAQLDKPGDQIRMSLDLGREKAGGGFKGHSAKLGKLIINDEGLKMCDLVVAACMGVWWQHYAGDMSSY</sequence>
<dbReference type="GeneID" id="27347238"/>
<feature type="compositionally biased region" description="Pro residues" evidence="1">
    <location>
        <begin position="120"/>
        <end position="137"/>
    </location>
</feature>
<evidence type="ECO:0000256" key="1">
    <source>
        <dbReference type="SAM" id="MobiDB-lite"/>
    </source>
</evidence>
<dbReference type="STRING" id="569365.A0A0D2CXP0"/>
<accession>A0A0D2CXP0</accession>
<proteinExistence type="predicted"/>
<feature type="compositionally biased region" description="Polar residues" evidence="1">
    <location>
        <begin position="335"/>
        <end position="344"/>
    </location>
</feature>
<dbReference type="Proteomes" id="UP000054466">
    <property type="component" value="Unassembled WGS sequence"/>
</dbReference>
<dbReference type="OrthoDB" id="10003116at2759"/>
<feature type="region of interest" description="Disordered" evidence="1">
    <location>
        <begin position="160"/>
        <end position="191"/>
    </location>
</feature>
<feature type="region of interest" description="Disordered" evidence="1">
    <location>
        <begin position="415"/>
        <end position="476"/>
    </location>
</feature>
<feature type="compositionally biased region" description="Polar residues" evidence="1">
    <location>
        <begin position="418"/>
        <end position="449"/>
    </location>
</feature>
<dbReference type="HOGENOM" id="CLU_015711_1_0_1"/>
<dbReference type="EMBL" id="KN847043">
    <property type="protein sequence ID" value="KIW28374.1"/>
    <property type="molecule type" value="Genomic_DNA"/>
</dbReference>